<dbReference type="PANTHER" id="PTHR33606:SF3">
    <property type="entry name" value="PROTEIN YCII"/>
    <property type="match status" value="1"/>
</dbReference>
<dbReference type="Proteomes" id="UP000245293">
    <property type="component" value="Unassembled WGS sequence"/>
</dbReference>
<dbReference type="Gene3D" id="3.30.70.1060">
    <property type="entry name" value="Dimeric alpha+beta barrel"/>
    <property type="match status" value="1"/>
</dbReference>
<dbReference type="RefSeq" id="WP_109388616.1">
    <property type="nucleotide sequence ID" value="NZ_QETF01000007.1"/>
</dbReference>
<evidence type="ECO:0000259" key="2">
    <source>
        <dbReference type="Pfam" id="PF03795"/>
    </source>
</evidence>
<dbReference type="AlphaFoldDB" id="A0A2V1P3T9"/>
<keyword evidence="4" id="KW-1185">Reference proteome</keyword>
<organism evidence="3 4">
    <name type="scientific">Salibaculum griseiflavum</name>
    <dbReference type="NCBI Taxonomy" id="1914409"/>
    <lineage>
        <taxon>Bacteria</taxon>
        <taxon>Pseudomonadati</taxon>
        <taxon>Pseudomonadota</taxon>
        <taxon>Alphaproteobacteria</taxon>
        <taxon>Rhodobacterales</taxon>
        <taxon>Roseobacteraceae</taxon>
        <taxon>Salibaculum</taxon>
    </lineage>
</organism>
<comment type="caution">
    <text evidence="3">The sequence shown here is derived from an EMBL/GenBank/DDBJ whole genome shotgun (WGS) entry which is preliminary data.</text>
</comment>
<evidence type="ECO:0000256" key="1">
    <source>
        <dbReference type="ARBA" id="ARBA00007689"/>
    </source>
</evidence>
<feature type="domain" description="YCII-related" evidence="2">
    <location>
        <begin position="1"/>
        <end position="86"/>
    </location>
</feature>
<dbReference type="PANTHER" id="PTHR33606">
    <property type="entry name" value="PROTEIN YCII"/>
    <property type="match status" value="1"/>
</dbReference>
<comment type="similarity">
    <text evidence="1">Belongs to the YciI family.</text>
</comment>
<dbReference type="OrthoDB" id="2293521at2"/>
<dbReference type="Pfam" id="PF03795">
    <property type="entry name" value="YCII"/>
    <property type="match status" value="1"/>
</dbReference>
<dbReference type="InterPro" id="IPR051807">
    <property type="entry name" value="Sec-metab_biosynth-assoc"/>
</dbReference>
<protein>
    <recommendedName>
        <fullName evidence="2">YCII-related domain-containing protein</fullName>
    </recommendedName>
</protein>
<accession>A0A2V1P3T9</accession>
<reference evidence="4" key="1">
    <citation type="submission" date="2018-05" db="EMBL/GenBank/DDBJ databases">
        <authorList>
            <person name="Du Z."/>
            <person name="Wang X."/>
        </authorList>
    </citation>
    <scope>NUCLEOTIDE SEQUENCE [LARGE SCALE GENOMIC DNA]</scope>
    <source>
        <strain evidence="4">WDS4C29</strain>
    </source>
</reference>
<dbReference type="InterPro" id="IPR005545">
    <property type="entry name" value="YCII"/>
</dbReference>
<dbReference type="EMBL" id="QETF01000007">
    <property type="protein sequence ID" value="PWG17095.1"/>
    <property type="molecule type" value="Genomic_DNA"/>
</dbReference>
<name>A0A2V1P3T9_9RHOB</name>
<gene>
    <name evidence="3" type="ORF">DFK10_08605</name>
</gene>
<proteinExistence type="inferred from homology"/>
<sequence length="90" mass="9881">MRYAVICLDKPGQIDLRKANRDAHLAYVKETGVVEMAGPFLDAAGEMCGSLLVLEVETIEQARSWADGDPYAKAGLFETVSIRPWKKVIG</sequence>
<dbReference type="SUPFAM" id="SSF54909">
    <property type="entry name" value="Dimeric alpha+beta barrel"/>
    <property type="match status" value="1"/>
</dbReference>
<dbReference type="InterPro" id="IPR011008">
    <property type="entry name" value="Dimeric_a/b-barrel"/>
</dbReference>
<evidence type="ECO:0000313" key="3">
    <source>
        <dbReference type="EMBL" id="PWG17095.1"/>
    </source>
</evidence>
<evidence type="ECO:0000313" key="4">
    <source>
        <dbReference type="Proteomes" id="UP000245293"/>
    </source>
</evidence>